<dbReference type="EMBL" id="VENP01000022">
    <property type="protein sequence ID" value="TNU74776.1"/>
    <property type="molecule type" value="Genomic_DNA"/>
</dbReference>
<reference evidence="3 4" key="1">
    <citation type="submission" date="2019-06" db="EMBL/GenBank/DDBJ databases">
        <title>Draft genome sequence of Miniimonas arenae KCTC 19750T isolated from sea sand.</title>
        <authorList>
            <person name="Park S.-J."/>
        </authorList>
    </citation>
    <scope>NUCLEOTIDE SEQUENCE [LARGE SCALE GENOMIC DNA]</scope>
    <source>
        <strain evidence="3 4">KCTC 19750</strain>
    </source>
</reference>
<feature type="compositionally biased region" description="Low complexity" evidence="1">
    <location>
        <begin position="28"/>
        <end position="38"/>
    </location>
</feature>
<dbReference type="GO" id="GO:0006797">
    <property type="term" value="P:polyphosphate metabolic process"/>
    <property type="evidence" value="ECO:0007669"/>
    <property type="project" value="InterPro"/>
</dbReference>
<dbReference type="Pfam" id="PF03976">
    <property type="entry name" value="PPK2"/>
    <property type="match status" value="1"/>
</dbReference>
<protein>
    <submittedName>
        <fullName evidence="3">Polyphosphate kinase 2 family protein</fullName>
    </submittedName>
</protein>
<dbReference type="GO" id="GO:0016301">
    <property type="term" value="F:kinase activity"/>
    <property type="evidence" value="ECO:0007669"/>
    <property type="project" value="UniProtKB-KW"/>
</dbReference>
<gene>
    <name evidence="3" type="ORF">FH969_07390</name>
</gene>
<dbReference type="GO" id="GO:0016776">
    <property type="term" value="F:phosphotransferase activity, phosphate group as acceptor"/>
    <property type="evidence" value="ECO:0007669"/>
    <property type="project" value="InterPro"/>
</dbReference>
<dbReference type="InterPro" id="IPR027417">
    <property type="entry name" value="P-loop_NTPase"/>
</dbReference>
<dbReference type="Proteomes" id="UP000313849">
    <property type="component" value="Unassembled WGS sequence"/>
</dbReference>
<evidence type="ECO:0000313" key="4">
    <source>
        <dbReference type="Proteomes" id="UP000313849"/>
    </source>
</evidence>
<comment type="caution">
    <text evidence="3">The sequence shown here is derived from an EMBL/GenBank/DDBJ whole genome shotgun (WGS) entry which is preliminary data.</text>
</comment>
<keyword evidence="3" id="KW-0808">Transferase</keyword>
<dbReference type="InterPro" id="IPR022488">
    <property type="entry name" value="PPK2-related"/>
</dbReference>
<feature type="compositionally biased region" description="Basic and acidic residues" evidence="1">
    <location>
        <begin position="58"/>
        <end position="68"/>
    </location>
</feature>
<name>A0A5C5BB84_9MICO</name>
<proteinExistence type="predicted"/>
<dbReference type="Gene3D" id="3.40.50.300">
    <property type="entry name" value="P-loop containing nucleotide triphosphate hydrolases"/>
    <property type="match status" value="1"/>
</dbReference>
<dbReference type="NCBIfam" id="TIGR03709">
    <property type="entry name" value="PPK2_rel_1"/>
    <property type="match status" value="1"/>
</dbReference>
<keyword evidence="3" id="KW-0418">Kinase</keyword>
<organism evidence="3 4">
    <name type="scientific">Miniimonas arenae</name>
    <dbReference type="NCBI Taxonomy" id="676201"/>
    <lineage>
        <taxon>Bacteria</taxon>
        <taxon>Bacillati</taxon>
        <taxon>Actinomycetota</taxon>
        <taxon>Actinomycetes</taxon>
        <taxon>Micrococcales</taxon>
        <taxon>Beutenbergiaceae</taxon>
        <taxon>Miniimonas</taxon>
    </lineage>
</organism>
<sequence length="352" mass="38700">MSKTEPDKAEEAKPSKGRRPGPDKPAPDKSTAAKATKATKPEPTDAVEPDVYTADPVEVTREGAKDWSEPVGPLLRPGDGFDLATFDAGATPGWDGSEKDAERRMAALGEELSELQERLYAEGRSGGSRSVLLVLQGLDTSGKGGIARHVLGMVDPQGVALRSFGVPTLQEREHHFLWRIRNALPPTGRIGLFDRSHYEDVLVAVVDELAPPEELDARYGEINDFEAELAGSGTTIVKVALVISPQEQYDRLHERLERPDKHWKFSVGDLATRAKWPQYTQAYQRVFDRTSTEGAPWHVVPADNKWFSRLVVTELLTQALRDLNLGWPVADFDVDAARAALEETKDQGTTAS</sequence>
<feature type="compositionally biased region" description="Basic and acidic residues" evidence="1">
    <location>
        <begin position="1"/>
        <end position="27"/>
    </location>
</feature>
<evidence type="ECO:0000259" key="2">
    <source>
        <dbReference type="Pfam" id="PF03976"/>
    </source>
</evidence>
<keyword evidence="4" id="KW-1185">Reference proteome</keyword>
<dbReference type="SUPFAM" id="SSF52540">
    <property type="entry name" value="P-loop containing nucleoside triphosphate hydrolases"/>
    <property type="match status" value="1"/>
</dbReference>
<dbReference type="InterPro" id="IPR022300">
    <property type="entry name" value="PPK2-rel_1"/>
</dbReference>
<accession>A0A5C5BB84</accession>
<evidence type="ECO:0000313" key="3">
    <source>
        <dbReference type="EMBL" id="TNU74776.1"/>
    </source>
</evidence>
<dbReference type="PANTHER" id="PTHR34383:SF3">
    <property type="entry name" value="POLYPHOSPHATE:AMP PHOSPHOTRANSFERASE"/>
    <property type="match status" value="1"/>
</dbReference>
<dbReference type="AlphaFoldDB" id="A0A5C5BB84"/>
<feature type="region of interest" description="Disordered" evidence="1">
    <location>
        <begin position="1"/>
        <end position="72"/>
    </location>
</feature>
<dbReference type="OrthoDB" id="9775224at2"/>
<dbReference type="PANTHER" id="PTHR34383">
    <property type="entry name" value="POLYPHOSPHATE:AMP PHOSPHOTRANSFERASE-RELATED"/>
    <property type="match status" value="1"/>
</dbReference>
<evidence type="ECO:0000256" key="1">
    <source>
        <dbReference type="SAM" id="MobiDB-lite"/>
    </source>
</evidence>
<feature type="domain" description="Polyphosphate kinase-2-related" evidence="2">
    <location>
        <begin position="97"/>
        <end position="321"/>
    </location>
</feature>